<dbReference type="AlphaFoldDB" id="A0A067C4L6"/>
<sequence length="601" mass="66500">MTKKPTKMSPVAPFTTPEELASRSMPRGYAFLRIFVRLIDVSVNIYSLVSFAATSSLIDVVLMREAVFLDDVANGLFDFTPATSRDQIILDALHAAKPGQCRSIGFMEGKEAMPTGGKTASYCHRINVDLGYEAHVMYYGDGISRRYLRKIQTQLPPTCVGWTVAAGAPYTATPIRAVQEARQAYGDSYLRCTDPRIFTSNSYADATNVTTVRFRAGAIVAQKHFAGAQFGLETHQSYCKAEKLGDSDVYKVSPFTDGDTRMYVTVLFSDKGWLNYVLDYGGQAIVLIVLIQEVVRAVTMSLVSIPTAPFSFYTYGVRTLLGQDLGMAPLANGGAATMQLSQIWLANPWYLIGNSMYALGSSIETQMIVEILFWQYQKSWGMDKLLLSGVYAMRHAWISVMVWTAIRLLVKFLPVKVRQYMAPIRALECYCSSRAAVLAFILASIFTVFTRNVLYLTQFQEYPDVLLGIPMTSMWQSEVFQSLATYPGHRDNSLVRIIDENRLCAGFDLAQLFSTGCAFTHQGRCVLLLPLADIYLIYSSVNLLSSTALAGIENIKPGHAITMATTKNGALCTLSDSGMYIPQFVALQANSPRDVIYCAIV</sequence>
<dbReference type="OMA" id="QIWLANP"/>
<gene>
    <name evidence="2" type="ORF">SPRG_08983</name>
</gene>
<evidence type="ECO:0000313" key="2">
    <source>
        <dbReference type="EMBL" id="KDO25684.1"/>
    </source>
</evidence>
<dbReference type="EMBL" id="KK583230">
    <property type="protein sequence ID" value="KDO25684.1"/>
    <property type="molecule type" value="Genomic_DNA"/>
</dbReference>
<keyword evidence="1" id="KW-1133">Transmembrane helix</keyword>
<dbReference type="Proteomes" id="UP000030745">
    <property type="component" value="Unassembled WGS sequence"/>
</dbReference>
<dbReference type="RefSeq" id="XP_012203714.1">
    <property type="nucleotide sequence ID" value="XM_012348324.1"/>
</dbReference>
<feature type="transmembrane region" description="Helical" evidence="1">
    <location>
        <begin position="396"/>
        <end position="414"/>
    </location>
</feature>
<proteinExistence type="predicted"/>
<feature type="transmembrane region" description="Helical" evidence="1">
    <location>
        <begin position="435"/>
        <end position="456"/>
    </location>
</feature>
<evidence type="ECO:0000313" key="3">
    <source>
        <dbReference type="Proteomes" id="UP000030745"/>
    </source>
</evidence>
<evidence type="ECO:0000256" key="1">
    <source>
        <dbReference type="SAM" id="Phobius"/>
    </source>
</evidence>
<protein>
    <recommendedName>
        <fullName evidence="4">Transmembrane protein</fullName>
    </recommendedName>
</protein>
<dbReference type="KEGG" id="spar:SPRG_08983"/>
<evidence type="ECO:0008006" key="4">
    <source>
        <dbReference type="Google" id="ProtNLM"/>
    </source>
</evidence>
<keyword evidence="3" id="KW-1185">Reference proteome</keyword>
<dbReference type="OrthoDB" id="162496at2759"/>
<accession>A0A067C4L6</accession>
<keyword evidence="1" id="KW-0472">Membrane</keyword>
<reference evidence="2 3" key="1">
    <citation type="journal article" date="2013" name="PLoS Genet.">
        <title>Distinctive expansion of potential virulence genes in the genome of the oomycete fish pathogen Saprolegnia parasitica.</title>
        <authorList>
            <person name="Jiang R.H."/>
            <person name="de Bruijn I."/>
            <person name="Haas B.J."/>
            <person name="Belmonte R."/>
            <person name="Lobach L."/>
            <person name="Christie J."/>
            <person name="van den Ackerveken G."/>
            <person name="Bottin A."/>
            <person name="Bulone V."/>
            <person name="Diaz-Moreno S.M."/>
            <person name="Dumas B."/>
            <person name="Fan L."/>
            <person name="Gaulin E."/>
            <person name="Govers F."/>
            <person name="Grenville-Briggs L.J."/>
            <person name="Horner N.R."/>
            <person name="Levin J.Z."/>
            <person name="Mammella M."/>
            <person name="Meijer H.J."/>
            <person name="Morris P."/>
            <person name="Nusbaum C."/>
            <person name="Oome S."/>
            <person name="Phillips A.J."/>
            <person name="van Rooyen D."/>
            <person name="Rzeszutek E."/>
            <person name="Saraiva M."/>
            <person name="Secombes C.J."/>
            <person name="Seidl M.F."/>
            <person name="Snel B."/>
            <person name="Stassen J.H."/>
            <person name="Sykes S."/>
            <person name="Tripathy S."/>
            <person name="van den Berg H."/>
            <person name="Vega-Arreguin J.C."/>
            <person name="Wawra S."/>
            <person name="Young S.K."/>
            <person name="Zeng Q."/>
            <person name="Dieguez-Uribeondo J."/>
            <person name="Russ C."/>
            <person name="Tyler B.M."/>
            <person name="van West P."/>
        </authorList>
    </citation>
    <scope>NUCLEOTIDE SEQUENCE [LARGE SCALE GENOMIC DNA]</scope>
    <source>
        <strain evidence="2 3">CBS 223.65</strain>
    </source>
</reference>
<organism evidence="2 3">
    <name type="scientific">Saprolegnia parasitica (strain CBS 223.65)</name>
    <dbReference type="NCBI Taxonomy" id="695850"/>
    <lineage>
        <taxon>Eukaryota</taxon>
        <taxon>Sar</taxon>
        <taxon>Stramenopiles</taxon>
        <taxon>Oomycota</taxon>
        <taxon>Saprolegniomycetes</taxon>
        <taxon>Saprolegniales</taxon>
        <taxon>Saprolegniaceae</taxon>
        <taxon>Saprolegnia</taxon>
    </lineage>
</organism>
<dbReference type="VEuPathDB" id="FungiDB:SPRG_08983"/>
<name>A0A067C4L6_SAPPC</name>
<keyword evidence="1" id="KW-0812">Transmembrane</keyword>
<dbReference type="GeneID" id="24131182"/>